<dbReference type="OrthoDB" id="10070774at2759"/>
<dbReference type="GO" id="GO:0005789">
    <property type="term" value="C:endoplasmic reticulum membrane"/>
    <property type="evidence" value="ECO:0007669"/>
    <property type="project" value="UniProtKB-SubCell"/>
</dbReference>
<feature type="compositionally biased region" description="Basic and acidic residues" evidence="8">
    <location>
        <begin position="364"/>
        <end position="373"/>
    </location>
</feature>
<feature type="region of interest" description="Disordered" evidence="8">
    <location>
        <begin position="95"/>
        <end position="140"/>
    </location>
</feature>
<proteinExistence type="inferred from homology"/>
<dbReference type="PANTHER" id="PTHR21723">
    <property type="entry name" value="RESISTANCE TO INHIBITORS OF CHOLINESTERASE PROTEIN 3 RIC3"/>
    <property type="match status" value="1"/>
</dbReference>
<gene>
    <name evidence="11" type="primary">RvY_06553-1</name>
    <name evidence="11" type="synonym">RvY_06553.1</name>
    <name evidence="11" type="ORF">RvY_06553</name>
</gene>
<feature type="compositionally biased region" description="Polar residues" evidence="8">
    <location>
        <begin position="374"/>
        <end position="388"/>
    </location>
</feature>
<feature type="domain" description="Resistance to inhibitors of cholinesterase protein 3 N-terminal" evidence="10">
    <location>
        <begin position="70"/>
        <end position="259"/>
    </location>
</feature>
<keyword evidence="12" id="KW-1185">Reference proteome</keyword>
<evidence type="ECO:0000256" key="7">
    <source>
        <dbReference type="SAM" id="Coils"/>
    </source>
</evidence>
<keyword evidence="4" id="KW-0256">Endoplasmic reticulum</keyword>
<dbReference type="AlphaFoldDB" id="A0A1D1V2E5"/>
<dbReference type="GO" id="GO:0034394">
    <property type="term" value="P:protein localization to cell surface"/>
    <property type="evidence" value="ECO:0007669"/>
    <property type="project" value="TreeGrafter"/>
</dbReference>
<dbReference type="GO" id="GO:0043005">
    <property type="term" value="C:neuron projection"/>
    <property type="evidence" value="ECO:0007669"/>
    <property type="project" value="TreeGrafter"/>
</dbReference>
<evidence type="ECO:0000256" key="2">
    <source>
        <dbReference type="ARBA" id="ARBA00008538"/>
    </source>
</evidence>
<dbReference type="EMBL" id="BDGG01000003">
    <property type="protein sequence ID" value="GAU94845.1"/>
    <property type="molecule type" value="Genomic_DNA"/>
</dbReference>
<dbReference type="Proteomes" id="UP000186922">
    <property type="component" value="Unassembled WGS sequence"/>
</dbReference>
<evidence type="ECO:0000256" key="5">
    <source>
        <dbReference type="ARBA" id="ARBA00022989"/>
    </source>
</evidence>
<dbReference type="STRING" id="947166.A0A1D1V2E5"/>
<reference evidence="11 12" key="1">
    <citation type="journal article" date="2016" name="Nat. Commun.">
        <title>Extremotolerant tardigrade genome and improved radiotolerance of human cultured cells by tardigrade-unique protein.</title>
        <authorList>
            <person name="Hashimoto T."/>
            <person name="Horikawa D.D."/>
            <person name="Saito Y."/>
            <person name="Kuwahara H."/>
            <person name="Kozuka-Hata H."/>
            <person name="Shin-I T."/>
            <person name="Minakuchi Y."/>
            <person name="Ohishi K."/>
            <person name="Motoyama A."/>
            <person name="Aizu T."/>
            <person name="Enomoto A."/>
            <person name="Kondo K."/>
            <person name="Tanaka S."/>
            <person name="Hara Y."/>
            <person name="Koshikawa S."/>
            <person name="Sagara H."/>
            <person name="Miura T."/>
            <person name="Yokobori S."/>
            <person name="Miyagawa K."/>
            <person name="Suzuki Y."/>
            <person name="Kubo T."/>
            <person name="Oyama M."/>
            <person name="Kohara Y."/>
            <person name="Fujiyama A."/>
            <person name="Arakawa K."/>
            <person name="Katayama T."/>
            <person name="Toyoda A."/>
            <person name="Kunieda T."/>
        </authorList>
    </citation>
    <scope>NUCLEOTIDE SEQUENCE [LARGE SCALE GENOMIC DNA]</scope>
    <source>
        <strain evidence="11 12">YOKOZUNA-1</strain>
    </source>
</reference>
<dbReference type="GO" id="GO:0007271">
    <property type="term" value="P:synaptic transmission, cholinergic"/>
    <property type="evidence" value="ECO:0007669"/>
    <property type="project" value="TreeGrafter"/>
</dbReference>
<feature type="compositionally biased region" description="Acidic residues" evidence="8">
    <location>
        <begin position="279"/>
        <end position="328"/>
    </location>
</feature>
<dbReference type="Pfam" id="PF15361">
    <property type="entry name" value="RIC3"/>
    <property type="match status" value="1"/>
</dbReference>
<evidence type="ECO:0000256" key="8">
    <source>
        <dbReference type="SAM" id="MobiDB-lite"/>
    </source>
</evidence>
<comment type="subcellular location">
    <subcellularLocation>
        <location evidence="1">Endoplasmic reticulum membrane</location>
    </subcellularLocation>
</comment>
<feature type="compositionally biased region" description="Basic and acidic residues" evidence="8">
    <location>
        <begin position="95"/>
        <end position="104"/>
    </location>
</feature>
<feature type="transmembrane region" description="Helical" evidence="9">
    <location>
        <begin position="150"/>
        <end position="170"/>
    </location>
</feature>
<dbReference type="GO" id="GO:0043025">
    <property type="term" value="C:neuronal cell body"/>
    <property type="evidence" value="ECO:0007669"/>
    <property type="project" value="TreeGrafter"/>
</dbReference>
<dbReference type="InterPro" id="IPR026160">
    <property type="entry name" value="Ric3"/>
</dbReference>
<keyword evidence="3 9" id="KW-0812">Transmembrane</keyword>
<feature type="region of interest" description="Disordered" evidence="8">
    <location>
        <begin position="275"/>
        <end position="394"/>
    </location>
</feature>
<comment type="similarity">
    <text evidence="2">Belongs to the ric-3 family.</text>
</comment>
<evidence type="ECO:0000259" key="10">
    <source>
        <dbReference type="Pfam" id="PF15361"/>
    </source>
</evidence>
<accession>A0A1D1V2E5</accession>
<feature type="coiled-coil region" evidence="7">
    <location>
        <begin position="241"/>
        <end position="268"/>
    </location>
</feature>
<keyword evidence="7" id="KW-0175">Coiled coil</keyword>
<comment type="caution">
    <text evidence="11">The sequence shown here is derived from an EMBL/GenBank/DDBJ whole genome shotgun (WGS) entry which is preliminary data.</text>
</comment>
<evidence type="ECO:0000256" key="3">
    <source>
        <dbReference type="ARBA" id="ARBA00022692"/>
    </source>
</evidence>
<evidence type="ECO:0000256" key="4">
    <source>
        <dbReference type="ARBA" id="ARBA00022824"/>
    </source>
</evidence>
<dbReference type="PANTHER" id="PTHR21723:SF3">
    <property type="entry name" value="PROTEIN RIC-3"/>
    <property type="match status" value="1"/>
</dbReference>
<evidence type="ECO:0000256" key="1">
    <source>
        <dbReference type="ARBA" id="ARBA00004586"/>
    </source>
</evidence>
<organism evidence="11 12">
    <name type="scientific">Ramazzottius varieornatus</name>
    <name type="common">Water bear</name>
    <name type="synonym">Tardigrade</name>
    <dbReference type="NCBI Taxonomy" id="947166"/>
    <lineage>
        <taxon>Eukaryota</taxon>
        <taxon>Metazoa</taxon>
        <taxon>Ecdysozoa</taxon>
        <taxon>Tardigrada</taxon>
        <taxon>Eutardigrada</taxon>
        <taxon>Parachela</taxon>
        <taxon>Hypsibioidea</taxon>
        <taxon>Ramazzottiidae</taxon>
        <taxon>Ramazzottius</taxon>
    </lineage>
</organism>
<keyword evidence="6 9" id="KW-0472">Membrane</keyword>
<evidence type="ECO:0000313" key="12">
    <source>
        <dbReference type="Proteomes" id="UP000186922"/>
    </source>
</evidence>
<protein>
    <recommendedName>
        <fullName evidence="10">Resistance to inhibitors of cholinesterase protein 3 N-terminal domain-containing protein</fullName>
    </recommendedName>
</protein>
<name>A0A1D1V2E5_RAMVA</name>
<evidence type="ECO:0000256" key="9">
    <source>
        <dbReference type="SAM" id="Phobius"/>
    </source>
</evidence>
<evidence type="ECO:0000256" key="6">
    <source>
        <dbReference type="ARBA" id="ARBA00023136"/>
    </source>
</evidence>
<dbReference type="GO" id="GO:0045202">
    <property type="term" value="C:synapse"/>
    <property type="evidence" value="ECO:0007669"/>
    <property type="project" value="GOC"/>
</dbReference>
<feature type="transmembrane region" description="Helical" evidence="9">
    <location>
        <begin position="62"/>
        <end position="80"/>
    </location>
</feature>
<keyword evidence="5 9" id="KW-1133">Transmembrane helix</keyword>
<sequence>MRSQHLDQCPELLKRRFHVMVPQEPIMATRHLPPRARADNVHMDERIIGQEIESGYTRFRTIIVFAIIFVCFALVYPRFIHPAIKQAFGSKRDNKGEPFEDKFLPPRFQQRPTMTHPGHPPSNMQKKPTHHPGSRFTGEHGHVPESKGGIYFMLPLYTVGIIVFLLYTFYKILSRGSYQAKDLYSPANTSPSSVRYNPAQQSFVTDPVAAHYEDQVLQVDIEDDQQDELEENATKITEFQLRALETKLAETEAQMKKLIAQMQGAVDTTAKILPQGGIDTEEQEGDEEMDDLDETSGGELLDQEENGEESVTVEDEELEEENTPTDELADVRMVSQANGNIEGNESKKSVEVFEQQSVTRRRPKMADMGKENRSPTSWNEPSNYSVVRQENVRD</sequence>
<evidence type="ECO:0000313" key="11">
    <source>
        <dbReference type="EMBL" id="GAU94845.1"/>
    </source>
</evidence>
<dbReference type="InterPro" id="IPR032763">
    <property type="entry name" value="RIC3_N"/>
</dbReference>